<comment type="subcellular location">
    <subcellularLocation>
        <location evidence="1">Cytoplasm</location>
    </subcellularLocation>
</comment>
<feature type="repeat" description="TPR" evidence="4">
    <location>
        <begin position="342"/>
        <end position="375"/>
    </location>
</feature>
<keyword evidence="4" id="KW-0802">TPR repeat</keyword>
<dbReference type="GO" id="GO:0005938">
    <property type="term" value="C:cell cortex"/>
    <property type="evidence" value="ECO:0007669"/>
    <property type="project" value="TreeGrafter"/>
</dbReference>
<reference evidence="5" key="1">
    <citation type="submission" date="2024-01" db="EMBL/GenBank/DDBJ databases">
        <title>Bank of Algae and Cyanobacteria of the Azores (BACA) strain genomes.</title>
        <authorList>
            <person name="Luz R."/>
            <person name="Cordeiro R."/>
            <person name="Fonseca A."/>
            <person name="Goncalves V."/>
        </authorList>
    </citation>
    <scope>NUCLEOTIDE SEQUENCE</scope>
    <source>
        <strain evidence="5">BACA0141</strain>
    </source>
</reference>
<dbReference type="InterPro" id="IPR019734">
    <property type="entry name" value="TPR_rpt"/>
</dbReference>
<gene>
    <name evidence="5" type="ORF">V2H45_09715</name>
</gene>
<dbReference type="GO" id="GO:0001965">
    <property type="term" value="F:G-protein alpha-subunit binding"/>
    <property type="evidence" value="ECO:0007669"/>
    <property type="project" value="TreeGrafter"/>
</dbReference>
<protein>
    <submittedName>
        <fullName evidence="5">Tetratricopeptide repeat protein</fullName>
    </submittedName>
</protein>
<dbReference type="PANTHER" id="PTHR45954:SF1">
    <property type="entry name" value="LD33695P"/>
    <property type="match status" value="1"/>
</dbReference>
<dbReference type="InterPro" id="IPR011990">
    <property type="entry name" value="TPR-like_helical_dom_sf"/>
</dbReference>
<organism evidence="5 6">
    <name type="scientific">Tumidithrix elongata BACA0141</name>
    <dbReference type="NCBI Taxonomy" id="2716417"/>
    <lineage>
        <taxon>Bacteria</taxon>
        <taxon>Bacillati</taxon>
        <taxon>Cyanobacteriota</taxon>
        <taxon>Cyanophyceae</taxon>
        <taxon>Pseudanabaenales</taxon>
        <taxon>Pseudanabaenaceae</taxon>
        <taxon>Tumidithrix</taxon>
        <taxon>Tumidithrix elongata</taxon>
    </lineage>
</organism>
<name>A0AAW9Q318_9CYAN</name>
<keyword evidence="6" id="KW-1185">Reference proteome</keyword>
<dbReference type="InterPro" id="IPR052386">
    <property type="entry name" value="GPSM"/>
</dbReference>
<evidence type="ECO:0000256" key="1">
    <source>
        <dbReference type="ARBA" id="ARBA00004496"/>
    </source>
</evidence>
<dbReference type="SUPFAM" id="SSF48452">
    <property type="entry name" value="TPR-like"/>
    <property type="match status" value="2"/>
</dbReference>
<keyword evidence="3" id="KW-0677">Repeat</keyword>
<dbReference type="Pfam" id="PF13176">
    <property type="entry name" value="TPR_7"/>
    <property type="match status" value="1"/>
</dbReference>
<dbReference type="RefSeq" id="WP_330483450.1">
    <property type="nucleotide sequence ID" value="NZ_JAZBJZ010000031.1"/>
</dbReference>
<dbReference type="PANTHER" id="PTHR45954">
    <property type="entry name" value="LD33695P"/>
    <property type="match status" value="1"/>
</dbReference>
<dbReference type="AlphaFoldDB" id="A0AAW9Q318"/>
<dbReference type="SMART" id="SM00028">
    <property type="entry name" value="TPR"/>
    <property type="match status" value="5"/>
</dbReference>
<evidence type="ECO:0000256" key="2">
    <source>
        <dbReference type="ARBA" id="ARBA00022490"/>
    </source>
</evidence>
<evidence type="ECO:0000313" key="5">
    <source>
        <dbReference type="EMBL" id="MEE3717021.1"/>
    </source>
</evidence>
<evidence type="ECO:0000313" key="6">
    <source>
        <dbReference type="Proteomes" id="UP001333818"/>
    </source>
</evidence>
<evidence type="ECO:0000256" key="3">
    <source>
        <dbReference type="ARBA" id="ARBA00022737"/>
    </source>
</evidence>
<proteinExistence type="predicted"/>
<dbReference type="Proteomes" id="UP001333818">
    <property type="component" value="Unassembled WGS sequence"/>
</dbReference>
<evidence type="ECO:0000256" key="4">
    <source>
        <dbReference type="PROSITE-ProRule" id="PRU00339"/>
    </source>
</evidence>
<dbReference type="Gene3D" id="1.25.40.10">
    <property type="entry name" value="Tetratricopeptide repeat domain"/>
    <property type="match status" value="2"/>
</dbReference>
<dbReference type="GO" id="GO:0005092">
    <property type="term" value="F:GDP-dissociation inhibitor activity"/>
    <property type="evidence" value="ECO:0007669"/>
    <property type="project" value="TreeGrafter"/>
</dbReference>
<keyword evidence="2" id="KW-0963">Cytoplasm</keyword>
<comment type="caution">
    <text evidence="5">The sequence shown here is derived from an EMBL/GenBank/DDBJ whole genome shotgun (WGS) entry which is preliminary data.</text>
</comment>
<dbReference type="PROSITE" id="PS50005">
    <property type="entry name" value="TPR"/>
    <property type="match status" value="1"/>
</dbReference>
<dbReference type="Pfam" id="PF13424">
    <property type="entry name" value="TPR_12"/>
    <property type="match status" value="1"/>
</dbReference>
<accession>A0AAW9Q318</accession>
<sequence length="490" mass="56113">MIVNTTLELQQLTRQEMLNLCCDAAGQIMLPQSKVATQTQGIPTRKLKTKERAKLLAAFYWLNEYQPDRDASNLEQVKGYLEAFHHLCHASIFVEAQKILFIPIQIAQIEQALHKQLGNWGYYREQIELYSRLKGKQDAAFDCFLLNGLGEAYYSLGQPQPALLAYEEQLAIARTTINRNSEVEALGGLGRVAFLQCQDRKAIAYYQQQWEIALETQNLQQQAIALSELARSYCINKPVQTVRVSKKALAISREIGDLKLTATTLSRLAAAYSFLGKSRQAILIMEKQLEISRELDDLELKKEGLRVLGHISTSSGKYEAALHYLLEYLQISREAGNRFDEVDALNSTGATYARQGKYEEALRYLREGTEISAQIGDDVFRGFTLSNASHCYNCLSEFAKAEESYKEAMHIACQLKNRRMRITAEIARAHTLWLQGKRLRGLLLAIKEMFMLRPWQTEEGRFMLRKTIELVREFLMKLLKQLRRVDLSDY</sequence>
<dbReference type="EMBL" id="JAZBJZ010000031">
    <property type="protein sequence ID" value="MEE3717021.1"/>
    <property type="molecule type" value="Genomic_DNA"/>
</dbReference>